<evidence type="ECO:0000256" key="6">
    <source>
        <dbReference type="ARBA" id="ARBA00022695"/>
    </source>
</evidence>
<dbReference type="GO" id="GO:0003887">
    <property type="term" value="F:DNA-directed DNA polymerase activity"/>
    <property type="evidence" value="ECO:0007669"/>
    <property type="project" value="UniProtKB-UniRule"/>
</dbReference>
<keyword evidence="10 17" id="KW-0378">Hydrolase</keyword>
<keyword evidence="13 17" id="KW-0238">DNA-binding</keyword>
<dbReference type="InterPro" id="IPR020045">
    <property type="entry name" value="DNA_polI_H3TH"/>
</dbReference>
<evidence type="ECO:0000256" key="8">
    <source>
        <dbReference type="ARBA" id="ARBA00022722"/>
    </source>
</evidence>
<comment type="subunit">
    <text evidence="2">Single-chain monomer with multiple functions.</text>
</comment>
<dbReference type="GO" id="GO:0003677">
    <property type="term" value="F:DNA binding"/>
    <property type="evidence" value="ECO:0007669"/>
    <property type="project" value="UniProtKB-UniRule"/>
</dbReference>
<reference evidence="21 22" key="1">
    <citation type="submission" date="2016-10" db="EMBL/GenBank/DDBJ databases">
        <authorList>
            <person name="Varghese N."/>
            <person name="Submissions S."/>
        </authorList>
    </citation>
    <scope>NUCLEOTIDE SEQUENCE [LARGE SCALE GENOMIC DNA]</scope>
    <source>
        <strain evidence="21 22">CECT 8317</strain>
    </source>
</reference>
<dbReference type="Pfam" id="PF00476">
    <property type="entry name" value="DNA_pol_A"/>
    <property type="match status" value="1"/>
</dbReference>
<dbReference type="SUPFAM" id="SSF53098">
    <property type="entry name" value="Ribonuclease H-like"/>
    <property type="match status" value="1"/>
</dbReference>
<dbReference type="FunFam" id="1.10.150.20:FF:000003">
    <property type="entry name" value="DNA polymerase I"/>
    <property type="match status" value="1"/>
</dbReference>
<dbReference type="CDD" id="cd09898">
    <property type="entry name" value="H3TH_53EXO"/>
    <property type="match status" value="1"/>
</dbReference>
<comment type="function">
    <text evidence="17">In addition to polymerase activity, this DNA polymerase exhibits 3'-5' and 5'-3' exonuclease activity.</text>
</comment>
<dbReference type="Gene3D" id="3.30.420.10">
    <property type="entry name" value="Ribonuclease H-like superfamily/Ribonuclease H"/>
    <property type="match status" value="1"/>
</dbReference>
<dbReference type="SUPFAM" id="SSF56672">
    <property type="entry name" value="DNA/RNA polymerases"/>
    <property type="match status" value="1"/>
</dbReference>
<dbReference type="SUPFAM" id="SSF47807">
    <property type="entry name" value="5' to 3' exonuclease, C-terminal subdomain"/>
    <property type="match status" value="1"/>
</dbReference>
<dbReference type="InterPro" id="IPR002562">
    <property type="entry name" value="3'-5'_exonuclease_dom"/>
</dbReference>
<organism evidence="21 22">
    <name type="scientific">Halopseudomonas aestusnigri</name>
    <dbReference type="NCBI Taxonomy" id="857252"/>
    <lineage>
        <taxon>Bacteria</taxon>
        <taxon>Pseudomonadati</taxon>
        <taxon>Pseudomonadota</taxon>
        <taxon>Gammaproteobacteria</taxon>
        <taxon>Pseudomonadales</taxon>
        <taxon>Pseudomonadaceae</taxon>
        <taxon>Halopseudomonas</taxon>
    </lineage>
</organism>
<dbReference type="InterPro" id="IPR002421">
    <property type="entry name" value="5-3_exonuclease"/>
</dbReference>
<dbReference type="InterPro" id="IPR002298">
    <property type="entry name" value="DNA_polymerase_A"/>
</dbReference>
<evidence type="ECO:0000256" key="11">
    <source>
        <dbReference type="ARBA" id="ARBA00022839"/>
    </source>
</evidence>
<dbReference type="CDD" id="cd09859">
    <property type="entry name" value="PIN_53EXO"/>
    <property type="match status" value="1"/>
</dbReference>
<dbReference type="Pfam" id="PF01612">
    <property type="entry name" value="DNA_pol_A_exo1"/>
    <property type="match status" value="1"/>
</dbReference>
<evidence type="ECO:0000313" key="21">
    <source>
        <dbReference type="EMBL" id="SEG63095.1"/>
    </source>
</evidence>
<keyword evidence="7 17" id="KW-0235">DNA replication</keyword>
<dbReference type="PRINTS" id="PR00868">
    <property type="entry name" value="DNAPOLI"/>
</dbReference>
<dbReference type="FunFam" id="1.10.150.20:FF:000002">
    <property type="entry name" value="DNA polymerase I"/>
    <property type="match status" value="1"/>
</dbReference>
<accession>A0AAQ1G9C0</accession>
<evidence type="ECO:0000259" key="19">
    <source>
        <dbReference type="SMART" id="SM00475"/>
    </source>
</evidence>
<keyword evidence="9 17" id="KW-0227">DNA damage</keyword>
<comment type="similarity">
    <text evidence="1 17">Belongs to the DNA polymerase type-A family.</text>
</comment>
<evidence type="ECO:0000256" key="12">
    <source>
        <dbReference type="ARBA" id="ARBA00022932"/>
    </source>
</evidence>
<dbReference type="SMART" id="SM00475">
    <property type="entry name" value="53EXOc"/>
    <property type="match status" value="1"/>
</dbReference>
<dbReference type="InterPro" id="IPR012337">
    <property type="entry name" value="RNaseH-like_sf"/>
</dbReference>
<dbReference type="NCBIfam" id="NF004397">
    <property type="entry name" value="PRK05755.1"/>
    <property type="match status" value="1"/>
</dbReference>
<evidence type="ECO:0000313" key="22">
    <source>
        <dbReference type="Proteomes" id="UP000243518"/>
    </source>
</evidence>
<dbReference type="PROSITE" id="PS00447">
    <property type="entry name" value="DNA_POLYMERASE_A"/>
    <property type="match status" value="1"/>
</dbReference>
<dbReference type="InterPro" id="IPR019760">
    <property type="entry name" value="DNA-dir_DNA_pol_A_CS"/>
</dbReference>
<keyword evidence="11 17" id="KW-0269">Exonuclease</keyword>
<dbReference type="GO" id="GO:0006261">
    <property type="term" value="P:DNA-templated DNA replication"/>
    <property type="evidence" value="ECO:0007669"/>
    <property type="project" value="UniProtKB-UniRule"/>
</dbReference>
<comment type="catalytic activity">
    <reaction evidence="15 17">
        <text>DNA(n) + a 2'-deoxyribonucleoside 5'-triphosphate = DNA(n+1) + diphosphate</text>
        <dbReference type="Rhea" id="RHEA:22508"/>
        <dbReference type="Rhea" id="RHEA-COMP:17339"/>
        <dbReference type="Rhea" id="RHEA-COMP:17340"/>
        <dbReference type="ChEBI" id="CHEBI:33019"/>
        <dbReference type="ChEBI" id="CHEBI:61560"/>
        <dbReference type="ChEBI" id="CHEBI:173112"/>
        <dbReference type="EC" id="2.7.7.7"/>
    </reaction>
</comment>
<feature type="domain" description="DNA-directed DNA polymerase family A palm" evidence="20">
    <location>
        <begin position="671"/>
        <end position="877"/>
    </location>
</feature>
<dbReference type="SMART" id="SM00474">
    <property type="entry name" value="35EXOc"/>
    <property type="match status" value="1"/>
</dbReference>
<evidence type="ECO:0000256" key="2">
    <source>
        <dbReference type="ARBA" id="ARBA00011541"/>
    </source>
</evidence>
<evidence type="ECO:0000256" key="3">
    <source>
        <dbReference type="ARBA" id="ARBA00012417"/>
    </source>
</evidence>
<dbReference type="Gene3D" id="1.20.1060.10">
    <property type="entry name" value="Taq DNA Polymerase, Chain T, domain 4"/>
    <property type="match status" value="1"/>
</dbReference>
<evidence type="ECO:0000256" key="17">
    <source>
        <dbReference type="RuleBase" id="RU004460"/>
    </source>
</evidence>
<dbReference type="Gene3D" id="1.10.150.20">
    <property type="entry name" value="5' to 3' exonuclease, C-terminal subdomain"/>
    <property type="match status" value="2"/>
</dbReference>
<dbReference type="GO" id="GO:0008409">
    <property type="term" value="F:5'-3' exonuclease activity"/>
    <property type="evidence" value="ECO:0007669"/>
    <property type="project" value="UniProtKB-UniRule"/>
</dbReference>
<protein>
    <recommendedName>
        <fullName evidence="4 16">DNA polymerase I</fullName>
        <ecNumber evidence="3 16">2.7.7.7</ecNumber>
    </recommendedName>
</protein>
<dbReference type="InterPro" id="IPR020046">
    <property type="entry name" value="5-3_exonucl_a-hlix_arch_N"/>
</dbReference>
<dbReference type="InterPro" id="IPR001098">
    <property type="entry name" value="DNA-dir_DNA_pol_A_palm_dom"/>
</dbReference>
<dbReference type="InterPro" id="IPR043502">
    <property type="entry name" value="DNA/RNA_pol_sf"/>
</dbReference>
<keyword evidence="14 17" id="KW-0234">DNA repair</keyword>
<dbReference type="CDD" id="cd06139">
    <property type="entry name" value="DNA_polA_I_Ecoli_like_exo"/>
    <property type="match status" value="1"/>
</dbReference>
<dbReference type="InterPro" id="IPR008918">
    <property type="entry name" value="HhH2"/>
</dbReference>
<keyword evidence="22" id="KW-1185">Reference proteome</keyword>
<dbReference type="GO" id="GO:0006302">
    <property type="term" value="P:double-strand break repair"/>
    <property type="evidence" value="ECO:0007669"/>
    <property type="project" value="TreeGrafter"/>
</dbReference>
<evidence type="ECO:0000256" key="16">
    <source>
        <dbReference type="NCBIfam" id="TIGR00593"/>
    </source>
</evidence>
<evidence type="ECO:0000256" key="5">
    <source>
        <dbReference type="ARBA" id="ARBA00022679"/>
    </source>
</evidence>
<dbReference type="InterPro" id="IPR036279">
    <property type="entry name" value="5-3_exonuclease_C_sf"/>
</dbReference>
<dbReference type="PANTHER" id="PTHR10133">
    <property type="entry name" value="DNA POLYMERASE I"/>
    <property type="match status" value="1"/>
</dbReference>
<dbReference type="FunFam" id="1.20.1060.10:FF:000001">
    <property type="entry name" value="DNA polymerase I"/>
    <property type="match status" value="1"/>
</dbReference>
<dbReference type="GO" id="GO:0008408">
    <property type="term" value="F:3'-5' exonuclease activity"/>
    <property type="evidence" value="ECO:0007669"/>
    <property type="project" value="UniProtKB-UniRule"/>
</dbReference>
<dbReference type="FunFam" id="3.30.420.10:FF:000026">
    <property type="entry name" value="DNA polymerase I"/>
    <property type="match status" value="1"/>
</dbReference>
<evidence type="ECO:0000256" key="15">
    <source>
        <dbReference type="ARBA" id="ARBA00049244"/>
    </source>
</evidence>
<evidence type="ECO:0000256" key="13">
    <source>
        <dbReference type="ARBA" id="ARBA00023125"/>
    </source>
</evidence>
<dbReference type="SMART" id="SM00279">
    <property type="entry name" value="HhH2"/>
    <property type="match status" value="1"/>
</dbReference>
<evidence type="ECO:0000256" key="7">
    <source>
        <dbReference type="ARBA" id="ARBA00022705"/>
    </source>
</evidence>
<dbReference type="AlphaFoldDB" id="A0AAQ1G9C0"/>
<keyword evidence="5 17" id="KW-0808">Transferase</keyword>
<gene>
    <name evidence="17" type="primary">polA</name>
    <name evidence="21" type="ORF">SAMN05216586_11251</name>
</gene>
<dbReference type="InterPro" id="IPR036397">
    <property type="entry name" value="RNaseH_sf"/>
</dbReference>
<dbReference type="FunFam" id="3.40.50.1010:FF:000001">
    <property type="entry name" value="DNA polymerase I"/>
    <property type="match status" value="1"/>
</dbReference>
<dbReference type="Pfam" id="PF02739">
    <property type="entry name" value="5_3_exonuc_N"/>
    <property type="match status" value="1"/>
</dbReference>
<evidence type="ECO:0000256" key="9">
    <source>
        <dbReference type="ARBA" id="ARBA00022763"/>
    </source>
</evidence>
<dbReference type="Gene3D" id="3.30.70.370">
    <property type="match status" value="1"/>
</dbReference>
<dbReference type="InterPro" id="IPR029060">
    <property type="entry name" value="PIN-like_dom_sf"/>
</dbReference>
<evidence type="ECO:0000259" key="20">
    <source>
        <dbReference type="SMART" id="SM00482"/>
    </source>
</evidence>
<feature type="domain" description="5'-3' exonuclease" evidence="19">
    <location>
        <begin position="5"/>
        <end position="267"/>
    </location>
</feature>
<dbReference type="EMBL" id="FNVE01000012">
    <property type="protein sequence ID" value="SEG63095.1"/>
    <property type="molecule type" value="Genomic_DNA"/>
</dbReference>
<name>A0AAQ1G9C0_9GAMM</name>
<dbReference type="Pfam" id="PF01367">
    <property type="entry name" value="5_3_exonuc"/>
    <property type="match status" value="1"/>
</dbReference>
<dbReference type="SUPFAM" id="SSF88723">
    <property type="entry name" value="PIN domain-like"/>
    <property type="match status" value="1"/>
</dbReference>
<dbReference type="EC" id="2.7.7.7" evidence="3 16"/>
<evidence type="ECO:0000256" key="1">
    <source>
        <dbReference type="ARBA" id="ARBA00007705"/>
    </source>
</evidence>
<evidence type="ECO:0000256" key="4">
    <source>
        <dbReference type="ARBA" id="ARBA00020311"/>
    </source>
</evidence>
<dbReference type="Proteomes" id="UP000243518">
    <property type="component" value="Unassembled WGS sequence"/>
</dbReference>
<dbReference type="InterPro" id="IPR018320">
    <property type="entry name" value="DNA_polymerase_1"/>
</dbReference>
<evidence type="ECO:0000259" key="18">
    <source>
        <dbReference type="SMART" id="SM00474"/>
    </source>
</evidence>
<evidence type="ECO:0000256" key="10">
    <source>
        <dbReference type="ARBA" id="ARBA00022801"/>
    </source>
</evidence>
<dbReference type="CDD" id="cd08637">
    <property type="entry name" value="DNA_pol_A_pol_I_C"/>
    <property type="match status" value="1"/>
</dbReference>
<dbReference type="PANTHER" id="PTHR10133:SF27">
    <property type="entry name" value="DNA POLYMERASE NU"/>
    <property type="match status" value="1"/>
</dbReference>
<dbReference type="NCBIfam" id="TIGR00593">
    <property type="entry name" value="pola"/>
    <property type="match status" value="1"/>
</dbReference>
<evidence type="ECO:0000256" key="14">
    <source>
        <dbReference type="ARBA" id="ARBA00023204"/>
    </source>
</evidence>
<keyword evidence="6 17" id="KW-0548">Nucleotidyltransferase</keyword>
<comment type="caution">
    <text evidence="21">The sequence shown here is derived from an EMBL/GenBank/DDBJ whole genome shotgun (WGS) entry which is preliminary data.</text>
</comment>
<keyword evidence="8" id="KW-0540">Nuclease</keyword>
<proteinExistence type="inferred from homology"/>
<keyword evidence="12 17" id="KW-0239">DNA-directed DNA polymerase</keyword>
<dbReference type="Gene3D" id="3.40.50.1010">
    <property type="entry name" value="5'-nuclease"/>
    <property type="match status" value="1"/>
</dbReference>
<dbReference type="RefSeq" id="WP_088276922.1">
    <property type="nucleotide sequence ID" value="NZ_FNVE01000012.1"/>
</dbReference>
<feature type="domain" description="3'-5' exonuclease" evidence="18">
    <location>
        <begin position="314"/>
        <end position="501"/>
    </location>
</feature>
<dbReference type="SMART" id="SM00482">
    <property type="entry name" value="POLAc"/>
    <property type="match status" value="1"/>
</dbReference>
<sequence length="913" mass="100596">MTDTTPLVLVDGSSYLYRAFHALPPLTTSKGQPTGAVKGVLNMLKSLRKQYPKSPFAVVFDAKGPTFRDHMFEQYKSHRPPMPDELRAQIEPLHAAVRALGLPLLCVEGVEADDVIGTLARQSADAGREVVISTGDKDMAQLVDEHITLVNTMTNTVMDIQGVHDKFGIGPGLIIDYLALMGDKVDNIPGVPGVGEKTALGLLTGVGGGLDVIYNSLDKVPELPIRGAKKLPEKLQEHKEMAYLSYQLATIKLDVELEVKVDALMPGEVDRDALIALYREMEFKTWLDDLLREAKADPSADGTDGANAETEKRYEIITEQADFDRWLDKLKNAELFAFDTETTSIDAQRAELVGVSLAVEANEAAYIPVAHSYMGVPDQLDRNAVLAALKPYLEDPTKAKVAQHAKYDINVLAHYDICVQGVAFDTMLESYVLDATATRHDMDSLSLKYLGQSTIKFEDIAGKGSKQLTFDQIALEQAGPYAAEDADVTLRLHQALWAKLQPQPSLAKVLQEIEMPLMPVLAGIERNGALVDAKLLGEQSIELGEKMVALERQAFELAGEEFNLGSPKQLGAILYEKQGLPVLSKTAKGQPSTAEAVLAELAEQGFELPQVIMQYRSVSKLKSTYTDRLPEQINPRTGRIHTSYHQAVAATGRLSSSDPNLQNIPIRTAEGRRIRQAFIAPKGYKLLAADYSQIELRIMAHLAQDAGLLDAFRHDLDVHRATAAEVFGVDLDEVTTDQRRSAKAINFGLIYGMSAFGLAKQIGVDRKQAQAYIDRYFTRYPGVLSYMERTREQASEQGYVETLFGRRLYLPEIHAKNQAMRKAAERTAINAPMQGTAADIIKRAMIKVAQWLDDSALDARVIMQVHDELVLEVREDQIEAVSQGLKERMGQAADLDVPLVVEVGVGNNWDEAH</sequence>